<name>A0A923LM32_9FIRM</name>
<protein>
    <submittedName>
        <fullName evidence="2">Uncharacterized protein</fullName>
    </submittedName>
</protein>
<feature type="transmembrane region" description="Helical" evidence="1">
    <location>
        <begin position="41"/>
        <end position="63"/>
    </location>
</feature>
<organism evidence="2 3">
    <name type="scientific">Roseburia zhanii</name>
    <dbReference type="NCBI Taxonomy" id="2763064"/>
    <lineage>
        <taxon>Bacteria</taxon>
        <taxon>Bacillati</taxon>
        <taxon>Bacillota</taxon>
        <taxon>Clostridia</taxon>
        <taxon>Lachnospirales</taxon>
        <taxon>Lachnospiraceae</taxon>
        <taxon>Roseburia</taxon>
    </lineage>
</organism>
<gene>
    <name evidence="2" type="ORF">H8S17_00850</name>
</gene>
<dbReference type="RefSeq" id="WP_186865834.1">
    <property type="nucleotide sequence ID" value="NZ_JACOPH010000001.1"/>
</dbReference>
<proteinExistence type="predicted"/>
<dbReference type="Proteomes" id="UP000606720">
    <property type="component" value="Unassembled WGS sequence"/>
</dbReference>
<reference evidence="2" key="1">
    <citation type="submission" date="2020-08" db="EMBL/GenBank/DDBJ databases">
        <title>Genome public.</title>
        <authorList>
            <person name="Liu C."/>
            <person name="Sun Q."/>
        </authorList>
    </citation>
    <scope>NUCLEOTIDE SEQUENCE</scope>
    <source>
        <strain evidence="2">BX1005</strain>
    </source>
</reference>
<accession>A0A923LM32</accession>
<keyword evidence="1" id="KW-0472">Membrane</keyword>
<feature type="transmembrane region" description="Helical" evidence="1">
    <location>
        <begin position="83"/>
        <end position="101"/>
    </location>
</feature>
<evidence type="ECO:0000313" key="3">
    <source>
        <dbReference type="Proteomes" id="UP000606720"/>
    </source>
</evidence>
<comment type="caution">
    <text evidence="2">The sequence shown here is derived from an EMBL/GenBank/DDBJ whole genome shotgun (WGS) entry which is preliminary data.</text>
</comment>
<keyword evidence="1" id="KW-0812">Transmembrane</keyword>
<keyword evidence="1" id="KW-1133">Transmembrane helix</keyword>
<evidence type="ECO:0000313" key="2">
    <source>
        <dbReference type="EMBL" id="MBC5712767.1"/>
    </source>
</evidence>
<evidence type="ECO:0000256" key="1">
    <source>
        <dbReference type="SAM" id="Phobius"/>
    </source>
</evidence>
<dbReference type="EMBL" id="JACOPH010000001">
    <property type="protein sequence ID" value="MBC5712767.1"/>
    <property type="molecule type" value="Genomic_DNA"/>
</dbReference>
<dbReference type="AlphaFoldDB" id="A0A923LM32"/>
<keyword evidence="3" id="KW-1185">Reference proteome</keyword>
<sequence>MLNEERVCEMARMAMFDQNEGSKCKPMISYFRKDYIAKEMLKSFVTGTLSFFMLLALGIVYSMEQLVEQINSIDLKQILIESVLAYAVFMAVYFLITYIVYNIRYSKGRQAVKKYYLHLRKVNKIYREEEQA</sequence>